<evidence type="ECO:0000256" key="4">
    <source>
        <dbReference type="ARBA" id="ARBA00022801"/>
    </source>
</evidence>
<dbReference type="Gene3D" id="3.90.70.10">
    <property type="entry name" value="Cysteine proteinases"/>
    <property type="match status" value="1"/>
</dbReference>
<dbReference type="InterPro" id="IPR038765">
    <property type="entry name" value="Papain-like_cys_pep_sf"/>
</dbReference>
<organism evidence="8 9">
    <name type="scientific">Candidatus Enterococcus ikei</name>
    <dbReference type="NCBI Taxonomy" id="2815326"/>
    <lineage>
        <taxon>Bacteria</taxon>
        <taxon>Bacillati</taxon>
        <taxon>Bacillota</taxon>
        <taxon>Bacilli</taxon>
        <taxon>Lactobacillales</taxon>
        <taxon>Enterococcaceae</taxon>
        <taxon>Enterococcus</taxon>
    </lineage>
</organism>
<dbReference type="Pfam" id="PF05543">
    <property type="entry name" value="Peptidase_C47"/>
    <property type="match status" value="1"/>
</dbReference>
<dbReference type="Proteomes" id="UP000664632">
    <property type="component" value="Unassembled WGS sequence"/>
</dbReference>
<evidence type="ECO:0000256" key="5">
    <source>
        <dbReference type="ARBA" id="ARBA00022807"/>
    </source>
</evidence>
<dbReference type="InterPro" id="IPR046350">
    <property type="entry name" value="Cystatin_sf"/>
</dbReference>
<dbReference type="InterPro" id="IPR037155">
    <property type="entry name" value="Staphopain_pro_sf"/>
</dbReference>
<reference evidence="8 9" key="1">
    <citation type="submission" date="2021-03" db="EMBL/GenBank/DDBJ databases">
        <title>Enterococcal diversity collection.</title>
        <authorList>
            <person name="Gilmore M.S."/>
            <person name="Schwartzman J."/>
            <person name="Van Tyne D."/>
            <person name="Martin M."/>
            <person name="Earl A.M."/>
            <person name="Manson A.L."/>
            <person name="Straub T."/>
            <person name="Salamzade R."/>
            <person name="Saavedra J."/>
            <person name="Lebreton F."/>
            <person name="Prichula J."/>
            <person name="Schaufler K."/>
            <person name="Gaca A."/>
            <person name="Sgardioli B."/>
            <person name="Wagenaar J."/>
            <person name="Strong T."/>
        </authorList>
    </citation>
    <scope>NUCLEOTIDE SEQUENCE [LARGE SCALE GENOMIC DNA]</scope>
    <source>
        <strain evidence="8 9">DIV0869a</strain>
    </source>
</reference>
<dbReference type="RefSeq" id="WP_207112999.1">
    <property type="nucleotide sequence ID" value="NZ_JAFLWD010000027.1"/>
</dbReference>
<keyword evidence="9" id="KW-1185">Reference proteome</keyword>
<proteinExistence type="inferred from homology"/>
<evidence type="ECO:0000256" key="1">
    <source>
        <dbReference type="ARBA" id="ARBA00004613"/>
    </source>
</evidence>
<sequence>MLRKKWLVIVICILGLFSSKEIAFATENKLSVSTPPISEEIKVYAKENVSFYLAGFLSLENKTINTKDYDLLEPFQMVSENNEQKTNIFPITEDGVVTYVLYLNESVEGSYDIKISKFLAEKLESLRAEKRNEDSVSFIEKNGDIYIKHGSQIEKIYVSPLRPETEDQVTSDSLNTEFETADTETLPLETLSDVKPTPNIGQRSITSDRYGTKINWLVHETQGQNSWCSAYAAAMILNNKNDARPTKVSDMVKWGKKGKNDAFSYTDVIKYANTRGVYPYYVGRPMNWNEVETQIKKSNAIWGAWEGISGKDYKGLWHAIDIVGTYQTPIWGLVGVTQVAYVVWNPWYGGLELCNADNNTYSVIGGTFAWRYSVTNW</sequence>
<dbReference type="EMBL" id="JAFLWD010000027">
    <property type="protein sequence ID" value="MBO0440971.1"/>
    <property type="molecule type" value="Genomic_DNA"/>
</dbReference>
<keyword evidence="5" id="KW-0788">Thiol protease</keyword>
<evidence type="ECO:0000256" key="6">
    <source>
        <dbReference type="ARBA" id="ARBA00023026"/>
    </source>
</evidence>
<accession>A0ABS3H0D9</accession>
<keyword evidence="6" id="KW-0843">Virulence</keyword>
<comment type="similarity">
    <text evidence="2">Belongs to the peptidase C47 family.</text>
</comment>
<dbReference type="Gene3D" id="3.10.500.10">
    <property type="entry name" value="Staphopain proregion domain"/>
    <property type="match status" value="1"/>
</dbReference>
<dbReference type="InterPro" id="IPR008750">
    <property type="entry name" value="Peptidase_C47"/>
</dbReference>
<keyword evidence="4" id="KW-0378">Hydrolase</keyword>
<evidence type="ECO:0008006" key="10">
    <source>
        <dbReference type="Google" id="ProtNLM"/>
    </source>
</evidence>
<keyword evidence="7" id="KW-0865">Zymogen</keyword>
<evidence type="ECO:0000313" key="9">
    <source>
        <dbReference type="Proteomes" id="UP000664632"/>
    </source>
</evidence>
<dbReference type="SUPFAM" id="SSF54403">
    <property type="entry name" value="Cystatin/monellin"/>
    <property type="match status" value="1"/>
</dbReference>
<dbReference type="SUPFAM" id="SSF54001">
    <property type="entry name" value="Cysteine proteinases"/>
    <property type="match status" value="1"/>
</dbReference>
<gene>
    <name evidence="8" type="ORF">JZO69_11410</name>
</gene>
<evidence type="ECO:0000313" key="8">
    <source>
        <dbReference type="EMBL" id="MBO0440971.1"/>
    </source>
</evidence>
<evidence type="ECO:0000256" key="3">
    <source>
        <dbReference type="ARBA" id="ARBA00022525"/>
    </source>
</evidence>
<keyword evidence="3" id="KW-0964">Secreted</keyword>
<evidence type="ECO:0000256" key="7">
    <source>
        <dbReference type="ARBA" id="ARBA00023145"/>
    </source>
</evidence>
<keyword evidence="5" id="KW-0645">Protease</keyword>
<comment type="caution">
    <text evidence="8">The sequence shown here is derived from an EMBL/GenBank/DDBJ whole genome shotgun (WGS) entry which is preliminary data.</text>
</comment>
<protein>
    <recommendedName>
        <fullName evidence="10">Peptidase C39-like domain-containing protein</fullName>
    </recommendedName>
</protein>
<evidence type="ECO:0000256" key="2">
    <source>
        <dbReference type="ARBA" id="ARBA00010245"/>
    </source>
</evidence>
<comment type="subcellular location">
    <subcellularLocation>
        <location evidence="1">Secreted</location>
    </subcellularLocation>
</comment>
<name>A0ABS3H0D9_9ENTE</name>